<keyword evidence="1 4" id="KW-0732">Signal</keyword>
<evidence type="ECO:0000259" key="5">
    <source>
        <dbReference type="Pfam" id="PF13525"/>
    </source>
</evidence>
<gene>
    <name evidence="6" type="primary">bamD</name>
    <name evidence="6" type="ORF">GCM10011340_16650</name>
</gene>
<dbReference type="Proteomes" id="UP000658258">
    <property type="component" value="Unassembled WGS sequence"/>
</dbReference>
<proteinExistence type="predicted"/>
<keyword evidence="3" id="KW-0998">Cell outer membrane</keyword>
<dbReference type="InterPro" id="IPR011990">
    <property type="entry name" value="TPR-like_helical_dom_sf"/>
</dbReference>
<name>A0ABQ3I6C4_9BACT</name>
<evidence type="ECO:0000256" key="3">
    <source>
        <dbReference type="ARBA" id="ARBA00023237"/>
    </source>
</evidence>
<keyword evidence="7" id="KW-1185">Reference proteome</keyword>
<reference evidence="7" key="1">
    <citation type="journal article" date="2019" name="Int. J. Syst. Evol. Microbiol.">
        <title>The Global Catalogue of Microorganisms (GCM) 10K type strain sequencing project: providing services to taxonomists for standard genome sequencing and annotation.</title>
        <authorList>
            <consortium name="The Broad Institute Genomics Platform"/>
            <consortium name="The Broad Institute Genome Sequencing Center for Infectious Disease"/>
            <person name="Wu L."/>
            <person name="Ma J."/>
        </authorList>
    </citation>
    <scope>NUCLEOTIDE SEQUENCE [LARGE SCALE GENOMIC DNA]</scope>
    <source>
        <strain evidence="7">CGMCC 1.15111</strain>
    </source>
</reference>
<accession>A0ABQ3I6C4</accession>
<feature type="signal peptide" evidence="4">
    <location>
        <begin position="1"/>
        <end position="18"/>
    </location>
</feature>
<evidence type="ECO:0000256" key="2">
    <source>
        <dbReference type="ARBA" id="ARBA00023136"/>
    </source>
</evidence>
<sequence>MKKAPFFFVLLAIVSLYSSCTTTLGKLERSNDYNELYNGAIAYYERGKYDRAKLLFERIYPYYRGSEQAEKIRYYWAYSEYYMGLYQLAAYQFKEFYQTFGRSPLAEEAQYMEAYSLYLDSPDAELDQNSSEQAVIAMQNFLNRYPASQRYQEANRIIDELQVRFETKAYQTAKLYYKLTTGLSYRNYLEAALVTFEAFKEDFPDSKYNEELLYLSVETSFKLADNSITTKRKERFDKTIELYREFTEKYPESQYTNRVKDYYEQSIKELNKLKTD</sequence>
<dbReference type="RefSeq" id="WP_189629768.1">
    <property type="nucleotide sequence ID" value="NZ_BNAG01000002.1"/>
</dbReference>
<organism evidence="6 7">
    <name type="scientific">Roseivirga thermotolerans</name>
    <dbReference type="NCBI Taxonomy" id="1758176"/>
    <lineage>
        <taxon>Bacteria</taxon>
        <taxon>Pseudomonadati</taxon>
        <taxon>Bacteroidota</taxon>
        <taxon>Cytophagia</taxon>
        <taxon>Cytophagales</taxon>
        <taxon>Roseivirgaceae</taxon>
        <taxon>Roseivirga</taxon>
    </lineage>
</organism>
<dbReference type="NCBIfam" id="TIGR03302">
    <property type="entry name" value="OM_YfiO"/>
    <property type="match status" value="1"/>
</dbReference>
<dbReference type="Gene3D" id="1.25.40.10">
    <property type="entry name" value="Tetratricopeptide repeat domain"/>
    <property type="match status" value="1"/>
</dbReference>
<evidence type="ECO:0000313" key="7">
    <source>
        <dbReference type="Proteomes" id="UP000658258"/>
    </source>
</evidence>
<evidence type="ECO:0000256" key="4">
    <source>
        <dbReference type="SAM" id="SignalP"/>
    </source>
</evidence>
<feature type="chain" id="PRO_5045750184" evidence="4">
    <location>
        <begin position="19"/>
        <end position="276"/>
    </location>
</feature>
<dbReference type="InterPro" id="IPR017689">
    <property type="entry name" value="BamD"/>
</dbReference>
<evidence type="ECO:0000313" key="6">
    <source>
        <dbReference type="EMBL" id="GHE62161.1"/>
    </source>
</evidence>
<dbReference type="InterPro" id="IPR039565">
    <property type="entry name" value="BamD-like"/>
</dbReference>
<keyword evidence="2" id="KW-0472">Membrane</keyword>
<protein>
    <submittedName>
        <fullName evidence="6">Outer membrane protein assembly factor BamD</fullName>
    </submittedName>
</protein>
<dbReference type="EMBL" id="BNAG01000002">
    <property type="protein sequence ID" value="GHE62161.1"/>
    <property type="molecule type" value="Genomic_DNA"/>
</dbReference>
<dbReference type="Pfam" id="PF13525">
    <property type="entry name" value="YfiO"/>
    <property type="match status" value="2"/>
</dbReference>
<feature type="domain" description="Outer membrane lipoprotein BamD-like" evidence="5">
    <location>
        <begin position="31"/>
        <end position="179"/>
    </location>
</feature>
<comment type="caution">
    <text evidence="6">The sequence shown here is derived from an EMBL/GenBank/DDBJ whole genome shotgun (WGS) entry which is preliminary data.</text>
</comment>
<feature type="domain" description="Outer membrane lipoprotein BamD-like" evidence="5">
    <location>
        <begin position="187"/>
        <end position="261"/>
    </location>
</feature>
<evidence type="ECO:0000256" key="1">
    <source>
        <dbReference type="ARBA" id="ARBA00022729"/>
    </source>
</evidence>